<evidence type="ECO:0000256" key="1">
    <source>
        <dbReference type="SAM" id="MobiDB-lite"/>
    </source>
</evidence>
<feature type="region of interest" description="Disordered" evidence="1">
    <location>
        <begin position="1"/>
        <end position="25"/>
    </location>
</feature>
<name>A0A1C7LQY6_GRIFR</name>
<dbReference type="EMBL" id="LUGG01000025">
    <property type="protein sequence ID" value="OBZ67070.1"/>
    <property type="molecule type" value="Genomic_DNA"/>
</dbReference>
<reference evidence="2 3" key="1">
    <citation type="submission" date="2016-03" db="EMBL/GenBank/DDBJ databases">
        <title>Whole genome sequencing of Grifola frondosa 9006-11.</title>
        <authorList>
            <person name="Min B."/>
            <person name="Park H."/>
            <person name="Kim J.-G."/>
            <person name="Cho H."/>
            <person name="Oh Y.-L."/>
            <person name="Kong W.-S."/>
            <person name="Choi I.-G."/>
        </authorList>
    </citation>
    <scope>NUCLEOTIDE SEQUENCE [LARGE SCALE GENOMIC DNA]</scope>
    <source>
        <strain evidence="2 3">9006-11</strain>
    </source>
</reference>
<evidence type="ECO:0000313" key="2">
    <source>
        <dbReference type="EMBL" id="OBZ67070.1"/>
    </source>
</evidence>
<evidence type="ECO:0000313" key="3">
    <source>
        <dbReference type="Proteomes" id="UP000092993"/>
    </source>
</evidence>
<keyword evidence="3" id="KW-1185">Reference proteome</keyword>
<proteinExistence type="predicted"/>
<feature type="compositionally biased region" description="Acidic residues" evidence="1">
    <location>
        <begin position="557"/>
        <end position="576"/>
    </location>
</feature>
<feature type="compositionally biased region" description="Basic and acidic residues" evidence="1">
    <location>
        <begin position="443"/>
        <end position="473"/>
    </location>
</feature>
<sequence length="576" mass="64588">MEFPADKREFARKVRGMTTDHAEDQKKLQRLVEEWKRACDREIRGEKAMLSMAPETLIPLLVDESARAVEEVGGLEAWTALSEHEQDTRNKEIMKKISAHLGEECYSALSDDEKHATDLFVRGYCCMHKELNSVKGGNTKMVTFWEAAGLTGPIKLMNHDNAAAAAFGGSSAAQSRAEEVSVGGAVKTTSLAGAIFHHKDDKKGQQDTLRIFFEASSTVGAMVRFPDTSNTRYQSHCEAAAELLVHLPLYMEFLEMSSVHALCRGPESGSGNHLDLGPLHDKLKAHCCRVIEKPSLLLAPDASYELGSLDGKLWERPDAFYAVQRLRSALPHLQGVLVAFFEGALETWERFTVEFAPGGTISQLTEDQRNEAWMKSTNDDNEGGLGSFRVGLRQAPSMTIHQYNARVIYKTNKTREYIKTLKPIDHQFLRERARFIDSSGLEKSQRREQHEEDNRVVGEKRKKDKAKEEKSDAKRAKLNALTVILDVSRLTMDTITVAEIDLQLDWHRQFDTGKVKKIPMKRDLRLKAVKLNALREAVEHHNARPDPPTRVQTSAGDAEDAADSECEAGFDSEQED</sequence>
<organism evidence="2 3">
    <name type="scientific">Grifola frondosa</name>
    <name type="common">Maitake</name>
    <name type="synonym">Polyporus frondosus</name>
    <dbReference type="NCBI Taxonomy" id="5627"/>
    <lineage>
        <taxon>Eukaryota</taxon>
        <taxon>Fungi</taxon>
        <taxon>Dikarya</taxon>
        <taxon>Basidiomycota</taxon>
        <taxon>Agaricomycotina</taxon>
        <taxon>Agaricomycetes</taxon>
        <taxon>Polyporales</taxon>
        <taxon>Grifolaceae</taxon>
        <taxon>Grifola</taxon>
    </lineage>
</organism>
<accession>A0A1C7LQY6</accession>
<dbReference type="Proteomes" id="UP000092993">
    <property type="component" value="Unassembled WGS sequence"/>
</dbReference>
<gene>
    <name evidence="2" type="ORF">A0H81_13053</name>
</gene>
<dbReference type="OMA" id="HIPHESR"/>
<feature type="region of interest" description="Disordered" evidence="1">
    <location>
        <begin position="537"/>
        <end position="576"/>
    </location>
</feature>
<feature type="region of interest" description="Disordered" evidence="1">
    <location>
        <begin position="439"/>
        <end position="473"/>
    </location>
</feature>
<dbReference type="OrthoDB" id="3236156at2759"/>
<dbReference type="AlphaFoldDB" id="A0A1C7LQY6"/>
<comment type="caution">
    <text evidence="2">The sequence shown here is derived from an EMBL/GenBank/DDBJ whole genome shotgun (WGS) entry which is preliminary data.</text>
</comment>
<protein>
    <submittedName>
        <fullName evidence="2">Uncharacterized protein</fullName>
    </submittedName>
</protein>
<dbReference type="STRING" id="5627.A0A1C7LQY6"/>